<reference evidence="9 10" key="1">
    <citation type="submission" date="2017-12" db="EMBL/GenBank/DDBJ databases">
        <authorList>
            <person name="Hurst M.R.H."/>
        </authorList>
    </citation>
    <scope>NUCLEOTIDE SEQUENCE [LARGE SCALE GENOMIC DNA]</scope>
    <source>
        <strain evidence="9 10">SY-3-19</strain>
    </source>
</reference>
<feature type="transmembrane region" description="Helical" evidence="7">
    <location>
        <begin position="50"/>
        <end position="69"/>
    </location>
</feature>
<dbReference type="GO" id="GO:0051539">
    <property type="term" value="F:4 iron, 4 sulfur cluster binding"/>
    <property type="evidence" value="ECO:0007669"/>
    <property type="project" value="UniProtKB-KW"/>
</dbReference>
<dbReference type="Proteomes" id="UP000239504">
    <property type="component" value="Unassembled WGS sequence"/>
</dbReference>
<evidence type="ECO:0000313" key="9">
    <source>
        <dbReference type="EMBL" id="PQA88880.1"/>
    </source>
</evidence>
<dbReference type="PROSITE" id="PS00198">
    <property type="entry name" value="4FE4S_FER_1"/>
    <property type="match status" value="1"/>
</dbReference>
<dbReference type="InterPro" id="IPR013783">
    <property type="entry name" value="Ig-like_fold"/>
</dbReference>
<dbReference type="RefSeq" id="WP_104828517.1">
    <property type="nucleotide sequence ID" value="NZ_PJCH01000003.1"/>
</dbReference>
<keyword evidence="6" id="KW-0411">Iron-sulfur</keyword>
<organism evidence="9 10">
    <name type="scientific">Hyphococcus luteus</name>
    <dbReference type="NCBI Taxonomy" id="2058213"/>
    <lineage>
        <taxon>Bacteria</taxon>
        <taxon>Pseudomonadati</taxon>
        <taxon>Pseudomonadota</taxon>
        <taxon>Alphaproteobacteria</taxon>
        <taxon>Parvularculales</taxon>
        <taxon>Parvularculaceae</taxon>
        <taxon>Hyphococcus</taxon>
    </lineage>
</organism>
<dbReference type="AlphaFoldDB" id="A0A2S7K8Q5"/>
<comment type="caution">
    <text evidence="9">The sequence shown here is derived from an EMBL/GenBank/DDBJ whole genome shotgun (WGS) entry which is preliminary data.</text>
</comment>
<dbReference type="Pfam" id="PF12801">
    <property type="entry name" value="Fer4_5"/>
    <property type="match status" value="1"/>
</dbReference>
<dbReference type="Pfam" id="PF11614">
    <property type="entry name" value="FixG_C"/>
    <property type="match status" value="1"/>
</dbReference>
<name>A0A2S7K8Q5_9PROT</name>
<dbReference type="PANTHER" id="PTHR30176">
    <property type="entry name" value="FERREDOXIN-TYPE PROTEIN NAPH"/>
    <property type="match status" value="1"/>
</dbReference>
<feature type="transmembrane region" description="Helical" evidence="7">
    <location>
        <begin position="103"/>
        <end position="124"/>
    </location>
</feature>
<feature type="transmembrane region" description="Helical" evidence="7">
    <location>
        <begin position="213"/>
        <end position="229"/>
    </location>
</feature>
<dbReference type="InterPro" id="IPR014116">
    <property type="entry name" value="Cyt_c_oxidase_cbb3_FixG"/>
</dbReference>
<keyword evidence="1" id="KW-0813">Transport</keyword>
<evidence type="ECO:0000256" key="6">
    <source>
        <dbReference type="ARBA" id="ARBA00023014"/>
    </source>
</evidence>
<keyword evidence="4" id="KW-0249">Electron transport</keyword>
<feature type="domain" description="4Fe-4S ferredoxin-type" evidence="8">
    <location>
        <begin position="272"/>
        <end position="301"/>
    </location>
</feature>
<dbReference type="OrthoDB" id="9811700at2"/>
<keyword evidence="7" id="KW-1133">Transmembrane helix</keyword>
<dbReference type="NCBIfam" id="TIGR02745">
    <property type="entry name" value="ccoG_rdxA_fixG"/>
    <property type="match status" value="1"/>
</dbReference>
<dbReference type="PANTHER" id="PTHR30176:SF3">
    <property type="entry name" value="FERREDOXIN-TYPE PROTEIN NAPH"/>
    <property type="match status" value="1"/>
</dbReference>
<feature type="transmembrane region" description="Helical" evidence="7">
    <location>
        <begin position="356"/>
        <end position="374"/>
    </location>
</feature>
<dbReference type="InterPro" id="IPR051684">
    <property type="entry name" value="Electron_Trans/Redox"/>
</dbReference>
<dbReference type="GO" id="GO:0005886">
    <property type="term" value="C:plasma membrane"/>
    <property type="evidence" value="ECO:0007669"/>
    <property type="project" value="TreeGrafter"/>
</dbReference>
<evidence type="ECO:0000256" key="1">
    <source>
        <dbReference type="ARBA" id="ARBA00022448"/>
    </source>
</evidence>
<evidence type="ECO:0000256" key="5">
    <source>
        <dbReference type="ARBA" id="ARBA00023004"/>
    </source>
</evidence>
<dbReference type="InterPro" id="IPR032879">
    <property type="entry name" value="FixG_C"/>
</dbReference>
<evidence type="ECO:0000256" key="2">
    <source>
        <dbReference type="ARBA" id="ARBA00022485"/>
    </source>
</evidence>
<evidence type="ECO:0000256" key="7">
    <source>
        <dbReference type="SAM" id="Phobius"/>
    </source>
</evidence>
<evidence type="ECO:0000256" key="4">
    <source>
        <dbReference type="ARBA" id="ARBA00022982"/>
    </source>
</evidence>
<evidence type="ECO:0000313" key="10">
    <source>
        <dbReference type="Proteomes" id="UP000239504"/>
    </source>
</evidence>
<proteinExistence type="predicted"/>
<sequence length="496" mass="54788">MSTTTIEKPAKAASGVEQHDVAAVNSAAGRTLYKKREPIYPKLVHGKFRALKWFVLCATLGVYYLLPWVRWPRGPGEPDQAVLVDFAGRRFYFFFIEIWPDELYFLTGLLILAALGLFLATALFGRIWCGYACPQTVWTDLYIAVERMIEGDRNKRMRLDKAPWSAEKIGKKVSKHALWLVIAALTGGAWIFYFHDAPTVLPEIFRGEAPPSAYLFIGVLTFTTYMLAGSMREQVCTYMCPWPRIQAALTDNETLEVTYKYDRGEPRGAHKKNESWEGRGDCIDCKACVAACPMGIDIREGAQLECINCALCIDACDDIMKKVGRPTGLIGYDTDKNIERRVAGKKPSISLVRARTILYAALIVVVGGMIAFGLSSRATLEVNVLRDRTPPYVMLSDGSVRNAYTVKLVNKNTLARDFRITVDGPEGLEVSAVGEEAAGNSVTVTAEGDAVRSVRLFVTLSPSELMGAEEQLMITVEDVEGGETAKNPTGFMTGAR</sequence>
<keyword evidence="10" id="KW-1185">Reference proteome</keyword>
<dbReference type="EMBL" id="PJCH01000003">
    <property type="protein sequence ID" value="PQA88880.1"/>
    <property type="molecule type" value="Genomic_DNA"/>
</dbReference>
<keyword evidence="7" id="KW-0472">Membrane</keyword>
<keyword evidence="7" id="KW-0812">Transmembrane</keyword>
<evidence type="ECO:0000256" key="3">
    <source>
        <dbReference type="ARBA" id="ARBA00022723"/>
    </source>
</evidence>
<dbReference type="InterPro" id="IPR017896">
    <property type="entry name" value="4Fe4S_Fe-S-bd"/>
</dbReference>
<protein>
    <submittedName>
        <fullName evidence="9">Cytochrome c oxidase accessory protein CcoG</fullName>
    </submittedName>
</protein>
<feature type="transmembrane region" description="Helical" evidence="7">
    <location>
        <begin position="177"/>
        <end position="193"/>
    </location>
</feature>
<dbReference type="Pfam" id="PF13746">
    <property type="entry name" value="Fer4_18"/>
    <property type="match status" value="1"/>
</dbReference>
<dbReference type="SUPFAM" id="SSF54862">
    <property type="entry name" value="4Fe-4S ferredoxins"/>
    <property type="match status" value="1"/>
</dbReference>
<accession>A0A2S7K8Q5</accession>
<dbReference type="InterPro" id="IPR017900">
    <property type="entry name" value="4Fe4S_Fe_S_CS"/>
</dbReference>
<keyword evidence="5" id="KW-0408">Iron</keyword>
<evidence type="ECO:0000259" key="8">
    <source>
        <dbReference type="PROSITE" id="PS51379"/>
    </source>
</evidence>
<dbReference type="PROSITE" id="PS51379">
    <property type="entry name" value="4FE4S_FER_2"/>
    <property type="match status" value="1"/>
</dbReference>
<keyword evidence="2" id="KW-0004">4Fe-4S</keyword>
<dbReference type="Gene3D" id="2.60.40.10">
    <property type="entry name" value="Immunoglobulins"/>
    <property type="match status" value="1"/>
</dbReference>
<dbReference type="GO" id="GO:0046872">
    <property type="term" value="F:metal ion binding"/>
    <property type="evidence" value="ECO:0007669"/>
    <property type="project" value="UniProtKB-KW"/>
</dbReference>
<gene>
    <name evidence="9" type="primary">ccoG</name>
    <name evidence="9" type="ORF">CW354_02660</name>
</gene>
<keyword evidence="3" id="KW-0479">Metal-binding</keyword>